<feature type="compositionally biased region" description="Polar residues" evidence="1">
    <location>
        <begin position="233"/>
        <end position="247"/>
    </location>
</feature>
<gene>
    <name evidence="3" type="ORF">BGAL_0203g00050</name>
</gene>
<evidence type="ECO:0000256" key="1">
    <source>
        <dbReference type="SAM" id="MobiDB-lite"/>
    </source>
</evidence>
<accession>A0A4S8QXM4</accession>
<protein>
    <submittedName>
        <fullName evidence="3">Uncharacterized protein</fullName>
    </submittedName>
</protein>
<dbReference type="Proteomes" id="UP000308671">
    <property type="component" value="Unassembled WGS sequence"/>
</dbReference>
<feature type="compositionally biased region" description="Low complexity" evidence="1">
    <location>
        <begin position="63"/>
        <end position="74"/>
    </location>
</feature>
<organism evidence="3 4">
    <name type="scientific">Botrytis galanthina</name>
    <dbReference type="NCBI Taxonomy" id="278940"/>
    <lineage>
        <taxon>Eukaryota</taxon>
        <taxon>Fungi</taxon>
        <taxon>Dikarya</taxon>
        <taxon>Ascomycota</taxon>
        <taxon>Pezizomycotina</taxon>
        <taxon>Leotiomycetes</taxon>
        <taxon>Helotiales</taxon>
        <taxon>Sclerotiniaceae</taxon>
        <taxon>Botrytis</taxon>
    </lineage>
</organism>
<feature type="region of interest" description="Disordered" evidence="1">
    <location>
        <begin position="1"/>
        <end position="253"/>
    </location>
</feature>
<evidence type="ECO:0000313" key="4">
    <source>
        <dbReference type="Proteomes" id="UP000308671"/>
    </source>
</evidence>
<proteinExistence type="predicted"/>
<sequence length="620" mass="68197">MRPGSILQNYAGPTPDYGGTPNPSSSTRVSMNRHRSSSTLKAMPGRGQTLADELGDFSSFGNSPASSASPSPSSSEDEVEVEDKAQSRNIPETPLQAQARRQTEKILKKHNKYIKDHNVRTDIPFRAPAPAPAPVPVPEKTPAPTSAPLSKAQKRLSQPGNAKAAQPSPAVPLSKVQQQASQPENTGGKTKSSLEEFISNAQKRVFQSEDTGSKTKASPAVPPSKAQKRASKSDNTGSKTKSHQQPPRSVAMGRRYMPVDEAEMAPRRVPAPVQTVKPPPLSDGLFATISREYGWDWLWWLIVPFVLVVLAFYASRWAQENDLALEAMKMNAEEATKSKFRVKAERANGDAVVEIASAIDDIAKISLDDNGTLGKLTDSPFNQAALPIEALRREVVEGKGKKSQPLLWKIDKFVEKNREVDHAWRSFLEQQIEATAELTGIFDGYAMNAGFEEDRPNWIRAAHNITKHDFTDIPQKTYREGEQILCQILGKQDGPNCPTVGKMLIDVCNDLKQALEKPGIKIPPNTFKTYSAATTNIAKAIKSVLKGWENAADKIEAARLLYKDQHAIGNVERVDESLDKTSRALNDAMWSSLVERIGSPEYPTAVRRLAEAKVWIKKLQ</sequence>
<dbReference type="EMBL" id="PQXL01000203">
    <property type="protein sequence ID" value="THV49271.1"/>
    <property type="molecule type" value="Genomic_DNA"/>
</dbReference>
<feature type="compositionally biased region" description="Polar residues" evidence="1">
    <location>
        <begin position="21"/>
        <end position="30"/>
    </location>
</feature>
<name>A0A4S8QXM4_9HELO</name>
<evidence type="ECO:0000313" key="3">
    <source>
        <dbReference type="EMBL" id="THV49271.1"/>
    </source>
</evidence>
<feature type="compositionally biased region" description="Polar residues" evidence="1">
    <location>
        <begin position="175"/>
        <end position="191"/>
    </location>
</feature>
<keyword evidence="2" id="KW-1133">Transmembrane helix</keyword>
<evidence type="ECO:0000256" key="2">
    <source>
        <dbReference type="SAM" id="Phobius"/>
    </source>
</evidence>
<dbReference type="AlphaFoldDB" id="A0A4S8QXM4"/>
<keyword evidence="4" id="KW-1185">Reference proteome</keyword>
<reference evidence="3 4" key="1">
    <citation type="submission" date="2017-12" db="EMBL/GenBank/DDBJ databases">
        <title>Comparative genomics of Botrytis spp.</title>
        <authorList>
            <person name="Valero-Jimenez C.A."/>
            <person name="Tapia P."/>
            <person name="Veloso J."/>
            <person name="Silva-Moreno E."/>
            <person name="Staats M."/>
            <person name="Valdes J.H."/>
            <person name="Van Kan J.A.L."/>
        </authorList>
    </citation>
    <scope>NUCLEOTIDE SEQUENCE [LARGE SCALE GENOMIC DNA]</scope>
    <source>
        <strain evidence="3 4">MUCL435</strain>
    </source>
</reference>
<feature type="compositionally biased region" description="Polar residues" evidence="1">
    <location>
        <begin position="87"/>
        <end position="100"/>
    </location>
</feature>
<keyword evidence="2" id="KW-0812">Transmembrane</keyword>
<feature type="transmembrane region" description="Helical" evidence="2">
    <location>
        <begin position="297"/>
        <end position="314"/>
    </location>
</feature>
<feature type="compositionally biased region" description="Pro residues" evidence="1">
    <location>
        <begin position="127"/>
        <end position="141"/>
    </location>
</feature>
<dbReference type="OrthoDB" id="3546285at2759"/>
<comment type="caution">
    <text evidence="3">The sequence shown here is derived from an EMBL/GenBank/DDBJ whole genome shotgun (WGS) entry which is preliminary data.</text>
</comment>
<keyword evidence="2" id="KW-0472">Membrane</keyword>